<dbReference type="RefSeq" id="WP_253968981.1">
    <property type="nucleotide sequence ID" value="NZ_JAMFTH010000006.1"/>
</dbReference>
<feature type="chain" id="PRO_5040955150" evidence="2">
    <location>
        <begin position="21"/>
        <end position="257"/>
    </location>
</feature>
<organism evidence="4 5">
    <name type="scientific">Gilvimarinus xylanilyticus</name>
    <dbReference type="NCBI Taxonomy" id="2944139"/>
    <lineage>
        <taxon>Bacteria</taxon>
        <taxon>Pseudomonadati</taxon>
        <taxon>Pseudomonadota</taxon>
        <taxon>Gammaproteobacteria</taxon>
        <taxon>Cellvibrionales</taxon>
        <taxon>Cellvibrionaceae</taxon>
        <taxon>Gilvimarinus</taxon>
    </lineage>
</organism>
<dbReference type="EMBL" id="JAMFTH010000006">
    <property type="protein sequence ID" value="MCP8900688.1"/>
    <property type="molecule type" value="Genomic_DNA"/>
</dbReference>
<gene>
    <name evidence="4" type="ORF">M6D89_15375</name>
</gene>
<accession>A0A9X2KV89</accession>
<comment type="caution">
    <text evidence="4">The sequence shown here is derived from an EMBL/GenBank/DDBJ whole genome shotgun (WGS) entry which is preliminary data.</text>
</comment>
<keyword evidence="1 2" id="KW-0732">Signal</keyword>
<sequence length="257" mass="28965">MLSKSNLFLLLLCSCTLAWAEFQWPQNQQAAVSLSYDDALNSQLDNAIPALNEYNLKGSFYLTLASQVVPQRLSEWRQAATQGHELGNHTLYHPCSKSQPGTAWVKPYNDMDKRTREQMRAEVTLANSFLYAIDGETLRTFTPPCGHVQTADGNYLEEVADLFIAIKGEETKLPDDFSVIALPNGESGEELIQYVKKQTANAGLVQIIFHGIGGDHLSVSDSAHRELLAFLDRNRDRYWTDTYRNIMTYVNKQSEIP</sequence>
<dbReference type="InterPro" id="IPR002509">
    <property type="entry name" value="NODB_dom"/>
</dbReference>
<reference evidence="4" key="1">
    <citation type="submission" date="2022-05" db="EMBL/GenBank/DDBJ databases">
        <authorList>
            <person name="Sun H.-N."/>
        </authorList>
    </citation>
    <scope>NUCLEOTIDE SEQUENCE</scope>
    <source>
        <strain evidence="4">HB14</strain>
    </source>
</reference>
<feature type="domain" description="NodB homology" evidence="3">
    <location>
        <begin position="30"/>
        <end position="257"/>
    </location>
</feature>
<evidence type="ECO:0000313" key="5">
    <source>
        <dbReference type="Proteomes" id="UP001139319"/>
    </source>
</evidence>
<evidence type="ECO:0000259" key="3">
    <source>
        <dbReference type="PROSITE" id="PS51677"/>
    </source>
</evidence>
<dbReference type="InterPro" id="IPR051398">
    <property type="entry name" value="Polysacch_Deacetylase"/>
</dbReference>
<dbReference type="Gene3D" id="3.20.20.370">
    <property type="entry name" value="Glycoside hydrolase/deacetylase"/>
    <property type="match status" value="1"/>
</dbReference>
<dbReference type="PROSITE" id="PS51257">
    <property type="entry name" value="PROKAR_LIPOPROTEIN"/>
    <property type="match status" value="1"/>
</dbReference>
<evidence type="ECO:0000256" key="2">
    <source>
        <dbReference type="SAM" id="SignalP"/>
    </source>
</evidence>
<dbReference type="Pfam" id="PF01522">
    <property type="entry name" value="Polysacc_deac_1"/>
    <property type="match status" value="1"/>
</dbReference>
<evidence type="ECO:0000313" key="4">
    <source>
        <dbReference type="EMBL" id="MCP8900688.1"/>
    </source>
</evidence>
<dbReference type="AlphaFoldDB" id="A0A9X2KV89"/>
<evidence type="ECO:0000256" key="1">
    <source>
        <dbReference type="ARBA" id="ARBA00022729"/>
    </source>
</evidence>
<reference evidence="4" key="2">
    <citation type="submission" date="2023-01" db="EMBL/GenBank/DDBJ databases">
        <title>Gilvimarinus xylanilyticus HB14 isolated from Caulerpa lentillifera aquaculture base in Hainan, China.</title>
        <authorList>
            <person name="Zhang Y.-J."/>
        </authorList>
    </citation>
    <scope>NUCLEOTIDE SEQUENCE</scope>
    <source>
        <strain evidence="4">HB14</strain>
    </source>
</reference>
<dbReference type="GO" id="GO:0005975">
    <property type="term" value="P:carbohydrate metabolic process"/>
    <property type="evidence" value="ECO:0007669"/>
    <property type="project" value="InterPro"/>
</dbReference>
<feature type="signal peptide" evidence="2">
    <location>
        <begin position="1"/>
        <end position="20"/>
    </location>
</feature>
<dbReference type="GO" id="GO:0016810">
    <property type="term" value="F:hydrolase activity, acting on carbon-nitrogen (but not peptide) bonds"/>
    <property type="evidence" value="ECO:0007669"/>
    <property type="project" value="InterPro"/>
</dbReference>
<protein>
    <submittedName>
        <fullName evidence="4">Polysaccharide deacetylase family protein</fullName>
    </submittedName>
</protein>
<dbReference type="PANTHER" id="PTHR34216">
    <property type="match status" value="1"/>
</dbReference>
<dbReference type="CDD" id="cd10967">
    <property type="entry name" value="CE4_GLA_like_6s"/>
    <property type="match status" value="1"/>
</dbReference>
<dbReference type="Proteomes" id="UP001139319">
    <property type="component" value="Unassembled WGS sequence"/>
</dbReference>
<dbReference type="PROSITE" id="PS51677">
    <property type="entry name" value="NODB"/>
    <property type="match status" value="1"/>
</dbReference>
<dbReference type="SUPFAM" id="SSF88713">
    <property type="entry name" value="Glycoside hydrolase/deacetylase"/>
    <property type="match status" value="1"/>
</dbReference>
<proteinExistence type="predicted"/>
<dbReference type="InterPro" id="IPR011330">
    <property type="entry name" value="Glyco_hydro/deAcase_b/a-brl"/>
</dbReference>
<keyword evidence="5" id="KW-1185">Reference proteome</keyword>
<name>A0A9X2KV89_9GAMM</name>
<dbReference type="PANTHER" id="PTHR34216:SF11">
    <property type="entry name" value="CHITOOLIGOSACCHARIDE DEACETYLASE"/>
    <property type="match status" value="1"/>
</dbReference>